<comment type="caution">
    <text evidence="3">The sequence shown here is derived from an EMBL/GenBank/DDBJ whole genome shotgun (WGS) entry which is preliminary data.</text>
</comment>
<dbReference type="PANTHER" id="PTHR35037:SF3">
    <property type="entry name" value="C-TERMINAL REGION OF AIDA-LIKE PROTEIN"/>
    <property type="match status" value="1"/>
</dbReference>
<feature type="chain" id="PRO_5046043098" evidence="2">
    <location>
        <begin position="23"/>
        <end position="967"/>
    </location>
</feature>
<dbReference type="RefSeq" id="WP_354016206.1">
    <property type="nucleotide sequence ID" value="NZ_JBEPMU010000015.1"/>
</dbReference>
<dbReference type="InterPro" id="IPR013425">
    <property type="entry name" value="Autotrns_rpt"/>
</dbReference>
<evidence type="ECO:0000256" key="1">
    <source>
        <dbReference type="ARBA" id="ARBA00022729"/>
    </source>
</evidence>
<dbReference type="InterPro" id="IPR051551">
    <property type="entry name" value="Autotransporter_adhesion"/>
</dbReference>
<dbReference type="EMBL" id="JBEPMU010000015">
    <property type="protein sequence ID" value="MET3654893.1"/>
    <property type="molecule type" value="Genomic_DNA"/>
</dbReference>
<accession>A0ABV2K4A7</accession>
<dbReference type="Pfam" id="PF12951">
    <property type="entry name" value="PATR"/>
    <property type="match status" value="7"/>
</dbReference>
<keyword evidence="4" id="KW-1185">Reference proteome</keyword>
<organism evidence="3 4">
    <name type="scientific">Dyella japonica</name>
    <dbReference type="NCBI Taxonomy" id="231455"/>
    <lineage>
        <taxon>Bacteria</taxon>
        <taxon>Pseudomonadati</taxon>
        <taxon>Pseudomonadota</taxon>
        <taxon>Gammaproteobacteria</taxon>
        <taxon>Lysobacterales</taxon>
        <taxon>Rhodanobacteraceae</taxon>
        <taxon>Dyella</taxon>
    </lineage>
</organism>
<proteinExistence type="predicted"/>
<dbReference type="PANTHER" id="PTHR35037">
    <property type="entry name" value="C-TERMINAL REGION OF AIDA-LIKE PROTEIN"/>
    <property type="match status" value="1"/>
</dbReference>
<dbReference type="NCBIfam" id="TIGR02601">
    <property type="entry name" value="autotrns_rpt"/>
    <property type="match status" value="7"/>
</dbReference>
<sequence>MTSLLATLGLTLFCAGVTPAAAATQNWDINGNTAGLGGTGMWDTASAFWNSSATGTGGTVSAWNNANLDDAVFAGTAGTVTLGAPITAHNLTFGTTGYTLTGNTLTLGGATPTVTTNTGVSTTISSVLAGAAGLTKAGAGTLTLSGANTFSGGVNVTGGILSVNGNGALGDVSNGIVMANGTQLNVTPNFLAAARVVTLTSGSVTLTGRGAGSARFTGAGGLVVQSQVNLTNNANNYTGQTQFGGPGGSYSFSSIADLGVTSALGAPTTVANGTVVVVPTSGIATVNYTGTGSSSNRNWVWQFPAAGAVTLTSAGSGSLTLTGNITMAGTGNQNATFNATGANLALLGVISDATTLENVTFSGSAGRSITLGGANTWQGVVNVSGATVLAPVLANLGSASSFGTAAGSTGSINVLSGGTVSYIGTGASTNRIWTINNGTLSNAGSGALSVSGAMTITGTATLGGSFNGAANNASGVISGVGTLTVNSAGTWVLTGTNTYTGGTAINAGVLQILNDANLGNAAGGLSFNGGTLQTAAALTTNRTTTLNAGEGTVDTNGFDVTFGGQASGVGALTKAGTGTLILSQANTYAGGTTISGGTLQIGNNNFTGSIVGDVIDNGTLAFARTNFITFSGVISGAGDVRKSSGGTLILSGDNSYFGGTELDAGTLQVQHDHALGSGDLAMEAGTTLDFGGTHTLTNAITLTGSSTINVDTGLTGTLQGVSADGATTGALTKVGAGTLILGADNTYTGGTTISAGALQLGNGGTSGSIVGDVTDNGALAFDRSDTSSFGGLISGSGVVNQIGAGTTVLMGVNTYTGGTAINAGTLQVSDDANLGDATGGLSFDGGTLQTTAALTTNRATTLNAGGGIVDTNGFDVTFGGVTSGVGGLTKAGAGTLTLTGNNTYTGLTTISAGALQLGNGGTTGSIASDVADNGALVFNRSDALSYGGAISGAGTIAQIGSGITTLG</sequence>
<keyword evidence="1 2" id="KW-0732">Signal</keyword>
<evidence type="ECO:0000256" key="2">
    <source>
        <dbReference type="SAM" id="SignalP"/>
    </source>
</evidence>
<reference evidence="3 4" key="1">
    <citation type="submission" date="2024-06" db="EMBL/GenBank/DDBJ databases">
        <title>Sorghum-associated microbial communities from plants grown in Nebraska, USA.</title>
        <authorList>
            <person name="Schachtman D."/>
        </authorList>
    </citation>
    <scope>NUCLEOTIDE SEQUENCE [LARGE SCALE GENOMIC DNA]</scope>
    <source>
        <strain evidence="3 4">1073</strain>
    </source>
</reference>
<dbReference type="Gene3D" id="2.160.20.20">
    <property type="match status" value="3"/>
</dbReference>
<name>A0ABV2K4A7_9GAMM</name>
<evidence type="ECO:0000313" key="4">
    <source>
        <dbReference type="Proteomes" id="UP001549184"/>
    </source>
</evidence>
<dbReference type="SUPFAM" id="SSF51126">
    <property type="entry name" value="Pectin lyase-like"/>
    <property type="match status" value="4"/>
</dbReference>
<dbReference type="InterPro" id="IPR012332">
    <property type="entry name" value="Autotransporter_pectin_lyase_C"/>
</dbReference>
<feature type="signal peptide" evidence="2">
    <location>
        <begin position="1"/>
        <end position="22"/>
    </location>
</feature>
<protein>
    <submittedName>
        <fullName evidence="3">Autotransporter-associated beta strand protein</fullName>
    </submittedName>
</protein>
<feature type="non-terminal residue" evidence="3">
    <location>
        <position position="967"/>
    </location>
</feature>
<dbReference type="InterPro" id="IPR011050">
    <property type="entry name" value="Pectin_lyase_fold/virulence"/>
</dbReference>
<dbReference type="Proteomes" id="UP001549184">
    <property type="component" value="Unassembled WGS sequence"/>
</dbReference>
<evidence type="ECO:0000313" key="3">
    <source>
        <dbReference type="EMBL" id="MET3654893.1"/>
    </source>
</evidence>
<gene>
    <name evidence="3" type="ORF">ABIC75_004642</name>
</gene>